<dbReference type="Proteomes" id="UP000485058">
    <property type="component" value="Unassembled WGS sequence"/>
</dbReference>
<evidence type="ECO:0000256" key="1">
    <source>
        <dbReference type="SAM" id="MobiDB-lite"/>
    </source>
</evidence>
<feature type="compositionally biased region" description="Low complexity" evidence="1">
    <location>
        <begin position="40"/>
        <end position="53"/>
    </location>
</feature>
<gene>
    <name evidence="3" type="ORF">HaLaN_04214</name>
</gene>
<feature type="signal peptide" evidence="2">
    <location>
        <begin position="1"/>
        <end position="24"/>
    </location>
</feature>
<dbReference type="PANTHER" id="PTHR36006:SF2">
    <property type="entry name" value="OS06G0704200 PROTEIN"/>
    <property type="match status" value="1"/>
</dbReference>
<proteinExistence type="predicted"/>
<accession>A0A699YQU2</accession>
<dbReference type="EMBL" id="BLLF01000211">
    <property type="protein sequence ID" value="GFH09124.1"/>
    <property type="molecule type" value="Genomic_DNA"/>
</dbReference>
<keyword evidence="2" id="KW-0732">Signal</keyword>
<protein>
    <submittedName>
        <fullName evidence="3">Uncharacterized protein</fullName>
    </submittedName>
</protein>
<dbReference type="AlphaFoldDB" id="A0A699YQU2"/>
<sequence>MLLTSVAPVLVSTVLLLNCPVTPAAVTQEQSQDTFENVPSQLSSSGQDGSQRLSGLLSGVNRQEIEGCTRKCVPTCARGGGNGGAPGLGPLSLRREVVVFKDGFRSRSYCLSECANVCALSINAKAGVQAEGGAAVVP</sequence>
<keyword evidence="4" id="KW-1185">Reference proteome</keyword>
<feature type="compositionally biased region" description="Polar residues" evidence="1">
    <location>
        <begin position="30"/>
        <end position="39"/>
    </location>
</feature>
<dbReference type="PANTHER" id="PTHR36006">
    <property type="entry name" value="BNAC02G25390D PROTEIN"/>
    <property type="match status" value="1"/>
</dbReference>
<name>A0A699YQU2_HAELA</name>
<feature type="chain" id="PRO_5025684640" evidence="2">
    <location>
        <begin position="25"/>
        <end position="138"/>
    </location>
</feature>
<organism evidence="3 4">
    <name type="scientific">Haematococcus lacustris</name>
    <name type="common">Green alga</name>
    <name type="synonym">Haematococcus pluvialis</name>
    <dbReference type="NCBI Taxonomy" id="44745"/>
    <lineage>
        <taxon>Eukaryota</taxon>
        <taxon>Viridiplantae</taxon>
        <taxon>Chlorophyta</taxon>
        <taxon>core chlorophytes</taxon>
        <taxon>Chlorophyceae</taxon>
        <taxon>CS clade</taxon>
        <taxon>Chlamydomonadales</taxon>
        <taxon>Haematococcaceae</taxon>
        <taxon>Haematococcus</taxon>
    </lineage>
</organism>
<comment type="caution">
    <text evidence="3">The sequence shown here is derived from an EMBL/GenBank/DDBJ whole genome shotgun (WGS) entry which is preliminary data.</text>
</comment>
<evidence type="ECO:0000313" key="3">
    <source>
        <dbReference type="EMBL" id="GFH09124.1"/>
    </source>
</evidence>
<evidence type="ECO:0000313" key="4">
    <source>
        <dbReference type="Proteomes" id="UP000485058"/>
    </source>
</evidence>
<evidence type="ECO:0000256" key="2">
    <source>
        <dbReference type="SAM" id="SignalP"/>
    </source>
</evidence>
<feature type="region of interest" description="Disordered" evidence="1">
    <location>
        <begin position="30"/>
        <end position="53"/>
    </location>
</feature>
<reference evidence="3 4" key="1">
    <citation type="submission" date="2020-02" db="EMBL/GenBank/DDBJ databases">
        <title>Draft genome sequence of Haematococcus lacustris strain NIES-144.</title>
        <authorList>
            <person name="Morimoto D."/>
            <person name="Nakagawa S."/>
            <person name="Yoshida T."/>
            <person name="Sawayama S."/>
        </authorList>
    </citation>
    <scope>NUCLEOTIDE SEQUENCE [LARGE SCALE GENOMIC DNA]</scope>
    <source>
        <strain evidence="3 4">NIES-144</strain>
    </source>
</reference>